<keyword evidence="2 6" id="KW-0812">Transmembrane</keyword>
<keyword evidence="4 6" id="KW-0472">Membrane</keyword>
<protein>
    <submittedName>
        <fullName evidence="9">Uncharacterized protein</fullName>
    </submittedName>
</protein>
<dbReference type="VEuPathDB" id="FungiDB:A9K55_003099"/>
<feature type="transmembrane region" description="Helical" evidence="6">
    <location>
        <begin position="609"/>
        <end position="630"/>
    </location>
</feature>
<reference evidence="9 10" key="1">
    <citation type="journal article" date="2017" name="BMC Genomics">
        <title>Chromosome level assembly and secondary metabolite potential of the parasitic fungus Cordyceps militaris.</title>
        <authorList>
            <person name="Kramer G.J."/>
            <person name="Nodwell J.R."/>
        </authorList>
    </citation>
    <scope>NUCLEOTIDE SEQUENCE [LARGE SCALE GENOMIC DNA]</scope>
    <source>
        <strain evidence="9 10">ATCC 34164</strain>
    </source>
</reference>
<keyword evidence="3 6" id="KW-1133">Transmembrane helix</keyword>
<dbReference type="PANTHER" id="PTHR37994:SF4">
    <property type="entry name" value="ER TRANSPORTER 6TM N-TERMINAL DOMAIN-CONTAINING PROTEIN-RELATED"/>
    <property type="match status" value="1"/>
</dbReference>
<dbReference type="InterPro" id="IPR018823">
    <property type="entry name" value="ArAE_2_N"/>
</dbReference>
<feature type="compositionally biased region" description="Polar residues" evidence="5">
    <location>
        <begin position="348"/>
        <end position="362"/>
    </location>
</feature>
<feature type="domain" description="Putative ER transporter 6TM N-terminal" evidence="7">
    <location>
        <begin position="111"/>
        <end position="346"/>
    </location>
</feature>
<dbReference type="GO" id="GO:0016020">
    <property type="term" value="C:membrane"/>
    <property type="evidence" value="ECO:0007669"/>
    <property type="project" value="UniProtKB-SubCell"/>
</dbReference>
<evidence type="ECO:0000313" key="9">
    <source>
        <dbReference type="EMBL" id="ATY59325.1"/>
    </source>
</evidence>
<feature type="transmembrane region" description="Helical" evidence="6">
    <location>
        <begin position="109"/>
        <end position="128"/>
    </location>
</feature>
<dbReference type="AlphaFoldDB" id="A0A2H4S893"/>
<feature type="transmembrane region" description="Helical" evidence="6">
    <location>
        <begin position="171"/>
        <end position="193"/>
    </location>
</feature>
<evidence type="ECO:0000256" key="4">
    <source>
        <dbReference type="ARBA" id="ARBA00023136"/>
    </source>
</evidence>
<name>A0A2H4S893_CORMI</name>
<evidence type="ECO:0000256" key="6">
    <source>
        <dbReference type="SAM" id="Phobius"/>
    </source>
</evidence>
<evidence type="ECO:0000256" key="5">
    <source>
        <dbReference type="SAM" id="MobiDB-lite"/>
    </source>
</evidence>
<feature type="transmembrane region" description="Helical" evidence="6">
    <location>
        <begin position="140"/>
        <end position="159"/>
    </location>
</feature>
<evidence type="ECO:0000256" key="2">
    <source>
        <dbReference type="ARBA" id="ARBA00022692"/>
    </source>
</evidence>
<comment type="subcellular location">
    <subcellularLocation>
        <location evidence="1">Membrane</location>
        <topology evidence="1">Multi-pass membrane protein</topology>
    </subcellularLocation>
</comment>
<dbReference type="PANTHER" id="PTHR37994">
    <property type="entry name" value="ARAE_2_N DOMAIN-CONTAINING PROTEIN-RELATED"/>
    <property type="match status" value="1"/>
</dbReference>
<dbReference type="Pfam" id="PF13515">
    <property type="entry name" value="FUSC_2"/>
    <property type="match status" value="1"/>
</dbReference>
<feature type="transmembrane region" description="Helical" evidence="6">
    <location>
        <begin position="78"/>
        <end position="97"/>
    </location>
</feature>
<proteinExistence type="predicted"/>
<evidence type="ECO:0000259" key="8">
    <source>
        <dbReference type="Pfam" id="PF13515"/>
    </source>
</evidence>
<dbReference type="VEuPathDB" id="FungiDB:CCM_05720"/>
<feature type="region of interest" description="Disordered" evidence="5">
    <location>
        <begin position="329"/>
        <end position="393"/>
    </location>
</feature>
<feature type="transmembrane region" description="Helical" evidence="6">
    <location>
        <begin position="659"/>
        <end position="677"/>
    </location>
</feature>
<evidence type="ECO:0000256" key="1">
    <source>
        <dbReference type="ARBA" id="ARBA00004141"/>
    </source>
</evidence>
<feature type="region of interest" description="Disordered" evidence="5">
    <location>
        <begin position="961"/>
        <end position="980"/>
    </location>
</feature>
<accession>A0A2H4S893</accession>
<evidence type="ECO:0000256" key="3">
    <source>
        <dbReference type="ARBA" id="ARBA00022989"/>
    </source>
</evidence>
<feature type="transmembrane region" description="Helical" evidence="6">
    <location>
        <begin position="556"/>
        <end position="575"/>
    </location>
</feature>
<feature type="compositionally biased region" description="Basic residues" evidence="5">
    <location>
        <begin position="365"/>
        <end position="378"/>
    </location>
</feature>
<evidence type="ECO:0000259" key="7">
    <source>
        <dbReference type="Pfam" id="PF10337"/>
    </source>
</evidence>
<dbReference type="InterPro" id="IPR049453">
    <property type="entry name" value="Memb_transporter_dom"/>
</dbReference>
<feature type="transmembrane region" description="Helical" evidence="6">
    <location>
        <begin position="698"/>
        <end position="718"/>
    </location>
</feature>
<dbReference type="Pfam" id="PF10337">
    <property type="entry name" value="ArAE_2_N"/>
    <property type="match status" value="1"/>
</dbReference>
<dbReference type="Proteomes" id="UP000323067">
    <property type="component" value="Chromosome iv"/>
</dbReference>
<feature type="domain" description="Integral membrane bound transporter" evidence="8">
    <location>
        <begin position="574"/>
        <end position="717"/>
    </location>
</feature>
<feature type="compositionally biased region" description="Basic and acidic residues" evidence="5">
    <location>
        <begin position="329"/>
        <end position="345"/>
    </location>
</feature>
<feature type="compositionally biased region" description="Basic and acidic residues" evidence="5">
    <location>
        <begin position="968"/>
        <end position="980"/>
    </location>
</feature>
<gene>
    <name evidence="9" type="ORF">A9K55_003099</name>
</gene>
<dbReference type="OrthoDB" id="2274698at2759"/>
<feature type="transmembrane region" description="Helical" evidence="6">
    <location>
        <begin position="637"/>
        <end position="653"/>
    </location>
</feature>
<evidence type="ECO:0000313" key="10">
    <source>
        <dbReference type="Proteomes" id="UP000323067"/>
    </source>
</evidence>
<organism evidence="9 10">
    <name type="scientific">Cordyceps militaris</name>
    <name type="common">Caterpillar fungus</name>
    <name type="synonym">Clavaria militaris</name>
    <dbReference type="NCBI Taxonomy" id="73501"/>
    <lineage>
        <taxon>Eukaryota</taxon>
        <taxon>Fungi</taxon>
        <taxon>Dikarya</taxon>
        <taxon>Ascomycota</taxon>
        <taxon>Pezizomycotina</taxon>
        <taxon>Sordariomycetes</taxon>
        <taxon>Hypocreomycetidae</taxon>
        <taxon>Hypocreales</taxon>
        <taxon>Cordycipitaceae</taxon>
        <taxon>Cordyceps</taxon>
    </lineage>
</organism>
<sequence length="980" mass="108502">MVKPQARALLSWLQLDWHTVKLTVKTSIPPAVLVCAIQSDTWIAYFGTNAYLAPIAAASVMAGFPQGMLLDFNAKQTLGYAVAYCWALLAGWCGLQARKHTTGPSGDLAAYNSSAEAVVAVLLTFGMWVTFTVKSAFPSWNIQASVAAILAIAMIPAIARLSTMESITKAATNAFVVFLAGQAIGLANALLIFPQTCRGLFNRATMACLDAVSAIMSAHEMCIRDVVSGTLFSSSSGTTDTKSVEQLEAALQQLGNEVARANGYVDHAAREMSWGAYTQSELDTVCTLLVQLVPPVSGLSLVADMMQRETDPSSIIGHHGQVDGKLEATEDQKKQRQNDWHKTESDMQEQLRQMSDMISSGAQHAKLRLRHSQKRNRAGVRSEVTDQESQGAVNPGGSRFIEYYREMFKEGGDQSLSRLQVLRRYVQHRPQVGTIGNTSSDKHADTLRYFTLLHSQTILVALGRKLLRLLIYLDDRHARPKQLIAPNFLFPRYWTSLWHSKLLSRDMRKRDGGPRVELDPVFHKPRNPDHLPAANAVEAVGDCIRKISVVLRTEHAAYGLRGACAVMTIAIVGFLHDSQDFYFAQRLLWALFAILLSMGRTSGSSTFLLIGRLLGTTASMVASYVIWYIVDQRTPGVLVFTWLWFMVISFLTVRFPALFSIWFVALIAAIVMIGIELQTAQIGEEVVEKSGQAVYPPYIIFPYRLAVVSLGVITGYIWTVFPYPVSEHSELRESTAQVLYELSRYYMCIQQTVFARLHRDIGDADDASSPSSRLQTALRRLFLKYRGLSADAKRSFQFLNWEFSLGGQFPKKAYGEILSILDRSGSYMALTSYLSKESKSPDVIAACWAESGTGIPHIDLTPHGIASRIIILHSALGGGHPLPPGLHRLGMGHLPQNSRDLTSKDYEFAIAALIHNVHWYFIHDVNRLTELVREVVGELRFSFIDELESSTTNSNIELTTPASASEATHLDTLDTATVHE</sequence>
<dbReference type="EMBL" id="CP023322">
    <property type="protein sequence ID" value="ATY59325.1"/>
    <property type="molecule type" value="Genomic_DNA"/>
</dbReference>